<feature type="non-terminal residue" evidence="1">
    <location>
        <position position="312"/>
    </location>
</feature>
<dbReference type="AlphaFoldDB" id="A0A382LXH6"/>
<reference evidence="1" key="1">
    <citation type="submission" date="2018-05" db="EMBL/GenBank/DDBJ databases">
        <authorList>
            <person name="Lanie J.A."/>
            <person name="Ng W.-L."/>
            <person name="Kazmierczak K.M."/>
            <person name="Andrzejewski T.M."/>
            <person name="Davidsen T.M."/>
            <person name="Wayne K.J."/>
            <person name="Tettelin H."/>
            <person name="Glass J.I."/>
            <person name="Rusch D."/>
            <person name="Podicherti R."/>
            <person name="Tsui H.-C.T."/>
            <person name="Winkler M.E."/>
        </authorList>
    </citation>
    <scope>NUCLEOTIDE SEQUENCE</scope>
</reference>
<accession>A0A382LXH6</accession>
<sequence>MKVLKSISIVGGLLCSTLTMAAESNLVISSGGVPVFLDDNGDPKGAGEVTGEAVITGAEGGDAAFGVSMSVTVGQPFITVRNSDGSSTPQNNDCSMDLGFWSYRLQKAAPAAVLETVMEAFPAEISITVLPDKNDPPITNTEQFGMKLRIYRDGNSQPMSQNGTVLQHGEPFINDELSPGTDYVYDIKGFNAFGYGDAAQIVGATSSAGEVTGVVKTTLQTKVAGVRVKAKNISIPEDLGYGNTLFFDGTSDYLSVEHYDDLSLMGDRDYEDMIVSNPENPSQELVYSGEQNGHHYLTSKFSADWPNAANIA</sequence>
<dbReference type="EMBL" id="UINC01089829">
    <property type="protein sequence ID" value="SVC41233.1"/>
    <property type="molecule type" value="Genomic_DNA"/>
</dbReference>
<organism evidence="1">
    <name type="scientific">marine metagenome</name>
    <dbReference type="NCBI Taxonomy" id="408172"/>
    <lineage>
        <taxon>unclassified sequences</taxon>
        <taxon>metagenomes</taxon>
        <taxon>ecological metagenomes</taxon>
    </lineage>
</organism>
<gene>
    <name evidence="1" type="ORF">METZ01_LOCUS294087</name>
</gene>
<protein>
    <submittedName>
        <fullName evidence="1">Uncharacterized protein</fullName>
    </submittedName>
</protein>
<evidence type="ECO:0000313" key="1">
    <source>
        <dbReference type="EMBL" id="SVC41233.1"/>
    </source>
</evidence>
<name>A0A382LXH6_9ZZZZ</name>
<proteinExistence type="predicted"/>